<keyword evidence="3" id="KW-1185">Reference proteome</keyword>
<feature type="compositionally biased region" description="Basic and acidic residues" evidence="1">
    <location>
        <begin position="216"/>
        <end position="228"/>
    </location>
</feature>
<dbReference type="EMBL" id="MG736918">
    <property type="protein sequence ID" value="AUV57217.1"/>
    <property type="molecule type" value="Genomic_DNA"/>
</dbReference>
<protein>
    <submittedName>
        <fullName evidence="2">Hypotheticla protein</fullName>
    </submittedName>
</protein>
<name>A0A2K9V4Y4_9CAUD</name>
<evidence type="ECO:0000313" key="3">
    <source>
        <dbReference type="Proteomes" id="UP000241070"/>
    </source>
</evidence>
<reference evidence="2 3" key="1">
    <citation type="submission" date="2017-12" db="EMBL/GenBank/DDBJ databases">
        <title>Complete Genome Sequences of Erwinia amylovora Phages vB_EamP-S2 and vB_EamM-Bue1.</title>
        <authorList>
            <person name="Knecht L.E."/>
            <person name="Born Y."/>
            <person name="Pothier J.F."/>
            <person name="Loessner M.J."/>
            <person name="Fieseler L."/>
        </authorList>
    </citation>
    <scope>NUCLEOTIDE SEQUENCE [LARGE SCALE GENOMIC DNA]</scope>
</reference>
<proteinExistence type="predicted"/>
<dbReference type="GeneID" id="54988045"/>
<dbReference type="Proteomes" id="UP000241070">
    <property type="component" value="Segment"/>
</dbReference>
<evidence type="ECO:0000256" key="1">
    <source>
        <dbReference type="SAM" id="MobiDB-lite"/>
    </source>
</evidence>
<organism evidence="2 3">
    <name type="scientific">Erwinia phage vB_EamP-S2</name>
    <dbReference type="NCBI Taxonomy" id="2070198"/>
    <lineage>
        <taxon>Viruses</taxon>
        <taxon>Duplodnaviria</taxon>
        <taxon>Heunggongvirae</taxon>
        <taxon>Uroviricota</taxon>
        <taxon>Caudoviricetes</taxon>
        <taxon>Autographivirales</taxon>
        <taxon>Autosignataviridae</taxon>
        <taxon>Molineuxvirinae</taxon>
        <taxon>Eracentumvirus</taxon>
        <taxon>Eracentumvirus S2</taxon>
    </lineage>
</organism>
<dbReference type="KEGG" id="vg:54988045"/>
<accession>A0A2K9V4Y4</accession>
<evidence type="ECO:0000313" key="2">
    <source>
        <dbReference type="EMBL" id="AUV57217.1"/>
    </source>
</evidence>
<feature type="region of interest" description="Disordered" evidence="1">
    <location>
        <begin position="216"/>
        <end position="271"/>
    </location>
</feature>
<sequence length="271" mass="29151">MAYEDFDFGAEVAAAGGKVFKNPEPGPHDSIVTAIVHIGSFADVFTNGTKKEPKPPVNFVLVQSTLMGEEDKNEDGSRIQKWQAMPLKKGDKANLTKFLAAVDPAGKLAGFDAVPGIPVTTTWAANEKKGKNDDGTWKAVNLKGYTAMTGRTAALVKADAEEEGLTMIGHVRFPDITLDILEEIPAYLIRQYLLSEMDGNNESYAGSPVEAIINAKRAEDPTWKTKQESDDEGEDNQPGHEQKSGSTAGASSVPEPANVEVPADLTDDKEF</sequence>
<dbReference type="RefSeq" id="YP_009797628.1">
    <property type="nucleotide sequence ID" value="NC_047917.1"/>
</dbReference>